<sequence>MSAAPADEPTAPCNHCGGPVPLDAPSEERDPEHVVRCGFCGTALLIHVENGVRWTEEVERLERRAIGERELLRQVVRLRRRRVARRRTAPTHAATDWKGIRGGCGTAAFGSLFAAGGLGAFFALANGGPGWLLLHGFAFGGFGAAMIALGLRQAWSNRRVTVRADGSRDSPPRTPKPFA</sequence>
<protein>
    <submittedName>
        <fullName evidence="2">Uncharacterized protein</fullName>
    </submittedName>
</protein>
<dbReference type="RefSeq" id="WP_171188857.1">
    <property type="nucleotide sequence ID" value="NZ_WTPX01000123.1"/>
</dbReference>
<evidence type="ECO:0000313" key="2">
    <source>
        <dbReference type="EMBL" id="NNJ27133.1"/>
    </source>
</evidence>
<name>A0ABX1VG79_9PLAN</name>
<organism evidence="2 3">
    <name type="scientific">Alienimonas chondri</name>
    <dbReference type="NCBI Taxonomy" id="2681879"/>
    <lineage>
        <taxon>Bacteria</taxon>
        <taxon>Pseudomonadati</taxon>
        <taxon>Planctomycetota</taxon>
        <taxon>Planctomycetia</taxon>
        <taxon>Planctomycetales</taxon>
        <taxon>Planctomycetaceae</taxon>
        <taxon>Alienimonas</taxon>
    </lineage>
</organism>
<gene>
    <name evidence="2" type="ORF">LzC2_32320</name>
</gene>
<keyword evidence="1" id="KW-1133">Transmembrane helix</keyword>
<feature type="transmembrane region" description="Helical" evidence="1">
    <location>
        <begin position="131"/>
        <end position="151"/>
    </location>
</feature>
<proteinExistence type="predicted"/>
<feature type="transmembrane region" description="Helical" evidence="1">
    <location>
        <begin position="107"/>
        <end position="125"/>
    </location>
</feature>
<accession>A0ABX1VG79</accession>
<reference evidence="2 3" key="1">
    <citation type="journal article" date="2020" name="Syst. Appl. Microbiol.">
        <title>Alienimonas chondri sp. nov., a novel planctomycete isolated from the biofilm of the red alga Chondrus crispus.</title>
        <authorList>
            <person name="Vitorino I."/>
            <person name="Albuquerque L."/>
            <person name="Wiegand S."/>
            <person name="Kallscheuer N."/>
            <person name="da Costa M.S."/>
            <person name="Lobo-da-Cunha A."/>
            <person name="Jogler C."/>
            <person name="Lage O.M."/>
        </authorList>
    </citation>
    <scope>NUCLEOTIDE SEQUENCE [LARGE SCALE GENOMIC DNA]</scope>
    <source>
        <strain evidence="2 3">LzC2</strain>
    </source>
</reference>
<dbReference type="EMBL" id="WTPX01000123">
    <property type="protein sequence ID" value="NNJ27133.1"/>
    <property type="molecule type" value="Genomic_DNA"/>
</dbReference>
<dbReference type="Proteomes" id="UP000609651">
    <property type="component" value="Unassembled WGS sequence"/>
</dbReference>
<keyword evidence="3" id="KW-1185">Reference proteome</keyword>
<evidence type="ECO:0000313" key="3">
    <source>
        <dbReference type="Proteomes" id="UP000609651"/>
    </source>
</evidence>
<comment type="caution">
    <text evidence="2">The sequence shown here is derived from an EMBL/GenBank/DDBJ whole genome shotgun (WGS) entry which is preliminary data.</text>
</comment>
<keyword evidence="1" id="KW-0812">Transmembrane</keyword>
<keyword evidence="1" id="KW-0472">Membrane</keyword>
<evidence type="ECO:0000256" key="1">
    <source>
        <dbReference type="SAM" id="Phobius"/>
    </source>
</evidence>